<evidence type="ECO:0008006" key="4">
    <source>
        <dbReference type="Google" id="ProtNLM"/>
    </source>
</evidence>
<dbReference type="EMBL" id="SJPS01000002">
    <property type="protein sequence ID" value="TWU28713.1"/>
    <property type="molecule type" value="Genomic_DNA"/>
</dbReference>
<feature type="transmembrane region" description="Helical" evidence="1">
    <location>
        <begin position="146"/>
        <end position="167"/>
    </location>
</feature>
<feature type="transmembrane region" description="Helical" evidence="1">
    <location>
        <begin position="50"/>
        <end position="70"/>
    </location>
</feature>
<gene>
    <name evidence="2" type="ORF">Pla144_20050</name>
</gene>
<keyword evidence="1" id="KW-0472">Membrane</keyword>
<dbReference type="OrthoDB" id="679392at2"/>
<feature type="transmembrane region" description="Helical" evidence="1">
    <location>
        <begin position="12"/>
        <end position="30"/>
    </location>
</feature>
<accession>A0A5C6CUR7</accession>
<feature type="transmembrane region" description="Helical" evidence="1">
    <location>
        <begin position="82"/>
        <end position="101"/>
    </location>
</feature>
<evidence type="ECO:0000313" key="3">
    <source>
        <dbReference type="Proteomes" id="UP000318437"/>
    </source>
</evidence>
<reference evidence="2 3" key="1">
    <citation type="submission" date="2019-02" db="EMBL/GenBank/DDBJ databases">
        <title>Deep-cultivation of Planctomycetes and their phenomic and genomic characterization uncovers novel biology.</title>
        <authorList>
            <person name="Wiegand S."/>
            <person name="Jogler M."/>
            <person name="Boedeker C."/>
            <person name="Pinto D."/>
            <person name="Vollmers J."/>
            <person name="Rivas-Marin E."/>
            <person name="Kohn T."/>
            <person name="Peeters S.H."/>
            <person name="Heuer A."/>
            <person name="Rast P."/>
            <person name="Oberbeckmann S."/>
            <person name="Bunk B."/>
            <person name="Jeske O."/>
            <person name="Meyerdierks A."/>
            <person name="Storesund J.E."/>
            <person name="Kallscheuer N."/>
            <person name="Luecker S."/>
            <person name="Lage O.M."/>
            <person name="Pohl T."/>
            <person name="Merkel B.J."/>
            <person name="Hornburger P."/>
            <person name="Mueller R.-W."/>
            <person name="Bruemmer F."/>
            <person name="Labrenz M."/>
            <person name="Spormann A.M."/>
            <person name="Op Den Camp H."/>
            <person name="Overmann J."/>
            <person name="Amann R."/>
            <person name="Jetten M.S.M."/>
            <person name="Mascher T."/>
            <person name="Medema M.H."/>
            <person name="Devos D.P."/>
            <person name="Kaster A.-K."/>
            <person name="Ovreas L."/>
            <person name="Rohde M."/>
            <person name="Galperin M.Y."/>
            <person name="Jogler C."/>
        </authorList>
    </citation>
    <scope>NUCLEOTIDE SEQUENCE [LARGE SCALE GENOMIC DNA]</scope>
    <source>
        <strain evidence="2 3">Pla144</strain>
    </source>
</reference>
<name>A0A5C6CUR7_9BACT</name>
<dbReference type="Proteomes" id="UP000318437">
    <property type="component" value="Unassembled WGS sequence"/>
</dbReference>
<keyword evidence="3" id="KW-1185">Reference proteome</keyword>
<sequence>MRDYRLHLGKLVGPWFFACLFGVAAIHPNYSHFTKAVSELGAFGAPHAVLWNALGFFFTGTMIVLFGIGLQQLLMRHGVRSTGGWGVVALGVAFAATAIPADFELRMDSNWTIAHAIFVLLGPVAFIWAACVWPRALVGLGITKNAIIACVASSLLLLPAFASNAFLEQIPGVGQRLGFAVMFLWCWALSSATTQVDLAVNAK</sequence>
<evidence type="ECO:0000256" key="1">
    <source>
        <dbReference type="SAM" id="Phobius"/>
    </source>
</evidence>
<dbReference type="Pfam" id="PF06197">
    <property type="entry name" value="DUF998"/>
    <property type="match status" value="1"/>
</dbReference>
<dbReference type="AlphaFoldDB" id="A0A5C6CUR7"/>
<proteinExistence type="predicted"/>
<keyword evidence="1" id="KW-1133">Transmembrane helix</keyword>
<keyword evidence="1" id="KW-0812">Transmembrane</keyword>
<protein>
    <recommendedName>
        <fullName evidence="4">DUF998 domain-containing protein</fullName>
    </recommendedName>
</protein>
<comment type="caution">
    <text evidence="2">The sequence shown here is derived from an EMBL/GenBank/DDBJ whole genome shotgun (WGS) entry which is preliminary data.</text>
</comment>
<organism evidence="2 3">
    <name type="scientific">Bythopirellula polymerisocia</name>
    <dbReference type="NCBI Taxonomy" id="2528003"/>
    <lineage>
        <taxon>Bacteria</taxon>
        <taxon>Pseudomonadati</taxon>
        <taxon>Planctomycetota</taxon>
        <taxon>Planctomycetia</taxon>
        <taxon>Pirellulales</taxon>
        <taxon>Lacipirellulaceae</taxon>
        <taxon>Bythopirellula</taxon>
    </lineage>
</organism>
<feature type="transmembrane region" description="Helical" evidence="1">
    <location>
        <begin position="113"/>
        <end position="134"/>
    </location>
</feature>
<dbReference type="RefSeq" id="WP_146450411.1">
    <property type="nucleotide sequence ID" value="NZ_SJPS01000002.1"/>
</dbReference>
<evidence type="ECO:0000313" key="2">
    <source>
        <dbReference type="EMBL" id="TWU28713.1"/>
    </source>
</evidence>
<feature type="transmembrane region" description="Helical" evidence="1">
    <location>
        <begin position="179"/>
        <end position="200"/>
    </location>
</feature>
<dbReference type="InterPro" id="IPR009339">
    <property type="entry name" value="DUF998"/>
</dbReference>